<evidence type="ECO:0000313" key="2">
    <source>
        <dbReference type="Proteomes" id="UP000474640"/>
    </source>
</evidence>
<dbReference type="Proteomes" id="UP000474640">
    <property type="component" value="Unassembled WGS sequence"/>
</dbReference>
<dbReference type="EMBL" id="JAABOJ010000044">
    <property type="protein sequence ID" value="KAF3274417.1"/>
    <property type="molecule type" value="Genomic_DNA"/>
</dbReference>
<reference evidence="1 2" key="1">
    <citation type="submission" date="2020-01" db="EMBL/GenBank/DDBJ databases">
        <authorList>
            <person name="Palmer J.M."/>
        </authorList>
    </citation>
    <scope>NUCLEOTIDE SEQUENCE [LARGE SCALE GENOMIC DNA]</scope>
    <source>
        <strain evidence="1 2">TWF970</strain>
    </source>
</reference>
<accession>A0A7C8RCB8</accession>
<name>A0A7C8RCB8_ORBOL</name>
<proteinExistence type="predicted"/>
<dbReference type="AlphaFoldDB" id="A0A7C8RCB8"/>
<sequence>MNVHISGEAQRPYSKPVQHQIEAPLVRAHENPMPKNLELTSNEFLKTDRQTHLNHHHAPPDHREQRSNKQQLKLCNLLKTGFVPKYWYIKFSFQLSKRLRTHSGKTVRNVYPASMHTILVCLAGMRYSIKNY</sequence>
<comment type="caution">
    <text evidence="1">The sequence shown here is derived from an EMBL/GenBank/DDBJ whole genome shotgun (WGS) entry which is preliminary data.</text>
</comment>
<evidence type="ECO:0000313" key="1">
    <source>
        <dbReference type="EMBL" id="KAF3274417.1"/>
    </source>
</evidence>
<organism evidence="1 2">
    <name type="scientific">Orbilia oligospora</name>
    <name type="common">Nematode-trapping fungus</name>
    <name type="synonym">Arthrobotrys oligospora</name>
    <dbReference type="NCBI Taxonomy" id="2813651"/>
    <lineage>
        <taxon>Eukaryota</taxon>
        <taxon>Fungi</taxon>
        <taxon>Dikarya</taxon>
        <taxon>Ascomycota</taxon>
        <taxon>Pezizomycotina</taxon>
        <taxon>Orbiliomycetes</taxon>
        <taxon>Orbiliales</taxon>
        <taxon>Orbiliaceae</taxon>
        <taxon>Orbilia</taxon>
    </lineage>
</organism>
<protein>
    <submittedName>
        <fullName evidence="1">Uncharacterized protein</fullName>
    </submittedName>
</protein>
<gene>
    <name evidence="1" type="ORF">TWF970_007931</name>
</gene>